<dbReference type="AlphaFoldDB" id="A0A4U5LV86"/>
<organism evidence="1 2">
    <name type="scientific">Steinernema carpocapsae</name>
    <name type="common">Entomopathogenic nematode</name>
    <dbReference type="NCBI Taxonomy" id="34508"/>
    <lineage>
        <taxon>Eukaryota</taxon>
        <taxon>Metazoa</taxon>
        <taxon>Ecdysozoa</taxon>
        <taxon>Nematoda</taxon>
        <taxon>Chromadorea</taxon>
        <taxon>Rhabditida</taxon>
        <taxon>Tylenchina</taxon>
        <taxon>Panagrolaimomorpha</taxon>
        <taxon>Strongyloidoidea</taxon>
        <taxon>Steinernematidae</taxon>
        <taxon>Steinernema</taxon>
    </lineage>
</organism>
<reference evidence="1 2" key="1">
    <citation type="journal article" date="2015" name="Genome Biol.">
        <title>Comparative genomics of Steinernema reveals deeply conserved gene regulatory networks.</title>
        <authorList>
            <person name="Dillman A.R."/>
            <person name="Macchietto M."/>
            <person name="Porter C.F."/>
            <person name="Rogers A."/>
            <person name="Williams B."/>
            <person name="Antoshechkin I."/>
            <person name="Lee M.M."/>
            <person name="Goodwin Z."/>
            <person name="Lu X."/>
            <person name="Lewis E.E."/>
            <person name="Goodrich-Blair H."/>
            <person name="Stock S.P."/>
            <person name="Adams B.J."/>
            <person name="Sternberg P.W."/>
            <person name="Mortazavi A."/>
        </authorList>
    </citation>
    <scope>NUCLEOTIDE SEQUENCE [LARGE SCALE GENOMIC DNA]</scope>
    <source>
        <strain evidence="1 2">ALL</strain>
    </source>
</reference>
<keyword evidence="2" id="KW-1185">Reference proteome</keyword>
<dbReference type="EMBL" id="AZBU02000012">
    <property type="protein sequence ID" value="TKR60043.1"/>
    <property type="molecule type" value="Genomic_DNA"/>
</dbReference>
<comment type="caution">
    <text evidence="1">The sequence shown here is derived from an EMBL/GenBank/DDBJ whole genome shotgun (WGS) entry which is preliminary data.</text>
</comment>
<dbReference type="OrthoDB" id="10622136at2759"/>
<protein>
    <submittedName>
        <fullName evidence="1">Uncharacterized protein</fullName>
    </submittedName>
</protein>
<evidence type="ECO:0000313" key="2">
    <source>
        <dbReference type="Proteomes" id="UP000298663"/>
    </source>
</evidence>
<sequence>MQFYFTDRWESRRKVDNGEYLMQAYKADWIGLQKFNRILQKETGEDTRLYYLNKELGDLCRYQKRIAGSLDLEYMFNLALERWKEAPSKTNKLRVVEAPTSQRIQALQKILIDYLSKPKDGFTERIEKEMSELDQKPKTQLGEPKATFWANYTAGLSPSCLSPYPIASDLVETYHKAYFLKASSCLP</sequence>
<dbReference type="Proteomes" id="UP000298663">
    <property type="component" value="Unassembled WGS sequence"/>
</dbReference>
<proteinExistence type="predicted"/>
<name>A0A4U5LV86_STECR</name>
<evidence type="ECO:0000313" key="1">
    <source>
        <dbReference type="EMBL" id="TKR60043.1"/>
    </source>
</evidence>
<gene>
    <name evidence="1" type="ORF">L596_029631</name>
</gene>
<accession>A0A4U5LV86</accession>
<reference evidence="1 2" key="2">
    <citation type="journal article" date="2019" name="G3 (Bethesda)">
        <title>Hybrid Assembly of the Genome of the Entomopathogenic Nematode Steinernema carpocapsae Identifies the X-Chromosome.</title>
        <authorList>
            <person name="Serra L."/>
            <person name="Macchietto M."/>
            <person name="Macias-Munoz A."/>
            <person name="McGill C.J."/>
            <person name="Rodriguez I.M."/>
            <person name="Rodriguez B."/>
            <person name="Murad R."/>
            <person name="Mortazavi A."/>
        </authorList>
    </citation>
    <scope>NUCLEOTIDE SEQUENCE [LARGE SCALE GENOMIC DNA]</scope>
    <source>
        <strain evidence="1 2">ALL</strain>
    </source>
</reference>